<dbReference type="PANTHER" id="PTHR42745">
    <property type="match status" value="1"/>
</dbReference>
<dbReference type="Gene3D" id="3.10.580.10">
    <property type="entry name" value="CBS-domain"/>
    <property type="match status" value="1"/>
</dbReference>
<dbReference type="CDD" id="cd04604">
    <property type="entry name" value="CBS_pair_SIS_assoc"/>
    <property type="match status" value="1"/>
</dbReference>
<reference evidence="4" key="1">
    <citation type="journal article" date="2019" name="Int. J. Syst. Evol. Microbiol.">
        <title>The Global Catalogue of Microorganisms (GCM) 10K type strain sequencing project: providing services to taxonomists for standard genome sequencing and annotation.</title>
        <authorList>
            <consortium name="The Broad Institute Genomics Platform"/>
            <consortium name="The Broad Institute Genome Sequencing Center for Infectious Disease"/>
            <person name="Wu L."/>
            <person name="Ma J."/>
        </authorList>
    </citation>
    <scope>NUCLEOTIDE SEQUENCE [LARGE SCALE GENOMIC DNA]</scope>
    <source>
        <strain evidence="4">TISTR 2562</strain>
    </source>
</reference>
<protein>
    <submittedName>
        <fullName evidence="3">CBS domain-containing protein</fullName>
    </submittedName>
</protein>
<dbReference type="PROSITE" id="PS51371">
    <property type="entry name" value="CBS"/>
    <property type="match status" value="2"/>
</dbReference>
<evidence type="ECO:0000313" key="3">
    <source>
        <dbReference type="EMBL" id="MFD2741706.1"/>
    </source>
</evidence>
<feature type="non-terminal residue" evidence="3">
    <location>
        <position position="1"/>
    </location>
</feature>
<evidence type="ECO:0000259" key="2">
    <source>
        <dbReference type="PROSITE" id="PS51371"/>
    </source>
</evidence>
<proteinExistence type="predicted"/>
<dbReference type="RefSeq" id="WP_386376133.1">
    <property type="nucleotide sequence ID" value="NZ_JBHUMP010000046.1"/>
</dbReference>
<keyword evidence="4" id="KW-1185">Reference proteome</keyword>
<gene>
    <name evidence="3" type="ORF">ACFSUD_19295</name>
</gene>
<feature type="domain" description="CBS" evidence="2">
    <location>
        <begin position="68"/>
        <end position="120"/>
    </location>
</feature>
<comment type="caution">
    <text evidence="3">The sequence shown here is derived from an EMBL/GenBank/DDBJ whole genome shotgun (WGS) entry which is preliminary data.</text>
</comment>
<dbReference type="Pfam" id="PF00571">
    <property type="entry name" value="CBS"/>
    <property type="match status" value="2"/>
</dbReference>
<evidence type="ECO:0000313" key="4">
    <source>
        <dbReference type="Proteomes" id="UP001597474"/>
    </source>
</evidence>
<dbReference type="InterPro" id="IPR000644">
    <property type="entry name" value="CBS_dom"/>
</dbReference>
<dbReference type="SUPFAM" id="SSF54631">
    <property type="entry name" value="CBS-domain pair"/>
    <property type="match status" value="1"/>
</dbReference>
<name>A0ABW5U706_9RHOB</name>
<sequence length="120" mass="12500">VGELMHGGDAIPVIPSDAPMSEVLLAMTSKGFGLGVLVEDGRISGVITDGDLRRNMDGLMARRAGEIANPDPVTVTADCLAPEALAILNARKVSVLLVADDENRPVGVLHIHDLLRAGVV</sequence>
<dbReference type="Proteomes" id="UP001597474">
    <property type="component" value="Unassembled WGS sequence"/>
</dbReference>
<dbReference type="InterPro" id="IPR050986">
    <property type="entry name" value="GutQ/KpsF_isomerases"/>
</dbReference>
<keyword evidence="1" id="KW-0129">CBS domain</keyword>
<feature type="domain" description="CBS" evidence="2">
    <location>
        <begin position="5"/>
        <end position="62"/>
    </location>
</feature>
<dbReference type="PANTHER" id="PTHR42745:SF1">
    <property type="entry name" value="ARABINOSE 5-PHOSPHATE ISOMERASE KDSD"/>
    <property type="match status" value="1"/>
</dbReference>
<evidence type="ECO:0000256" key="1">
    <source>
        <dbReference type="PROSITE-ProRule" id="PRU00703"/>
    </source>
</evidence>
<accession>A0ABW5U706</accession>
<organism evidence="3 4">
    <name type="scientific">Sulfitobacter aestuarii</name>
    <dbReference type="NCBI Taxonomy" id="2161676"/>
    <lineage>
        <taxon>Bacteria</taxon>
        <taxon>Pseudomonadati</taxon>
        <taxon>Pseudomonadota</taxon>
        <taxon>Alphaproteobacteria</taxon>
        <taxon>Rhodobacterales</taxon>
        <taxon>Roseobacteraceae</taxon>
        <taxon>Sulfitobacter</taxon>
    </lineage>
</organism>
<dbReference type="InterPro" id="IPR046342">
    <property type="entry name" value="CBS_dom_sf"/>
</dbReference>
<dbReference type="EMBL" id="JBHUMP010000046">
    <property type="protein sequence ID" value="MFD2741706.1"/>
    <property type="molecule type" value="Genomic_DNA"/>
</dbReference>
<dbReference type="SMART" id="SM00116">
    <property type="entry name" value="CBS"/>
    <property type="match status" value="2"/>
</dbReference>